<name>A0ACB8QBY9_9AGAM</name>
<evidence type="ECO:0000313" key="1">
    <source>
        <dbReference type="EMBL" id="KAI0029080.1"/>
    </source>
</evidence>
<keyword evidence="2" id="KW-1185">Reference proteome</keyword>
<proteinExistence type="predicted"/>
<organism evidence="1 2">
    <name type="scientific">Vararia minispora EC-137</name>
    <dbReference type="NCBI Taxonomy" id="1314806"/>
    <lineage>
        <taxon>Eukaryota</taxon>
        <taxon>Fungi</taxon>
        <taxon>Dikarya</taxon>
        <taxon>Basidiomycota</taxon>
        <taxon>Agaricomycotina</taxon>
        <taxon>Agaricomycetes</taxon>
        <taxon>Russulales</taxon>
        <taxon>Lachnocladiaceae</taxon>
        <taxon>Vararia</taxon>
    </lineage>
</organism>
<protein>
    <submittedName>
        <fullName evidence="1">Cytochrome P450</fullName>
    </submittedName>
</protein>
<reference evidence="1" key="2">
    <citation type="journal article" date="2022" name="New Phytol.">
        <title>Evolutionary transition to the ectomycorrhizal habit in the genomes of a hyperdiverse lineage of mushroom-forming fungi.</title>
        <authorList>
            <person name="Looney B."/>
            <person name="Miyauchi S."/>
            <person name="Morin E."/>
            <person name="Drula E."/>
            <person name="Courty P.E."/>
            <person name="Kohler A."/>
            <person name="Kuo A."/>
            <person name="LaButti K."/>
            <person name="Pangilinan J."/>
            <person name="Lipzen A."/>
            <person name="Riley R."/>
            <person name="Andreopoulos W."/>
            <person name="He G."/>
            <person name="Johnson J."/>
            <person name="Nolan M."/>
            <person name="Tritt A."/>
            <person name="Barry K.W."/>
            <person name="Grigoriev I.V."/>
            <person name="Nagy L.G."/>
            <person name="Hibbett D."/>
            <person name="Henrissat B."/>
            <person name="Matheny P.B."/>
            <person name="Labbe J."/>
            <person name="Martin F.M."/>
        </authorList>
    </citation>
    <scope>NUCLEOTIDE SEQUENCE</scope>
    <source>
        <strain evidence="1">EC-137</strain>
    </source>
</reference>
<reference evidence="1" key="1">
    <citation type="submission" date="2021-02" db="EMBL/GenBank/DDBJ databases">
        <authorList>
            <consortium name="DOE Joint Genome Institute"/>
            <person name="Ahrendt S."/>
            <person name="Looney B.P."/>
            <person name="Miyauchi S."/>
            <person name="Morin E."/>
            <person name="Drula E."/>
            <person name="Courty P.E."/>
            <person name="Chicoki N."/>
            <person name="Fauchery L."/>
            <person name="Kohler A."/>
            <person name="Kuo A."/>
            <person name="Labutti K."/>
            <person name="Pangilinan J."/>
            <person name="Lipzen A."/>
            <person name="Riley R."/>
            <person name="Andreopoulos W."/>
            <person name="He G."/>
            <person name="Johnson J."/>
            <person name="Barry K.W."/>
            <person name="Grigoriev I.V."/>
            <person name="Nagy L."/>
            <person name="Hibbett D."/>
            <person name="Henrissat B."/>
            <person name="Matheny P.B."/>
            <person name="Labbe J."/>
            <person name="Martin F."/>
        </authorList>
    </citation>
    <scope>NUCLEOTIDE SEQUENCE</scope>
    <source>
        <strain evidence="1">EC-137</strain>
    </source>
</reference>
<comment type="caution">
    <text evidence="1">The sequence shown here is derived from an EMBL/GenBank/DDBJ whole genome shotgun (WGS) entry which is preliminary data.</text>
</comment>
<dbReference type="EMBL" id="MU273700">
    <property type="protein sequence ID" value="KAI0029080.1"/>
    <property type="molecule type" value="Genomic_DNA"/>
</dbReference>
<gene>
    <name evidence="1" type="ORF">K488DRAFT_73260</name>
</gene>
<dbReference type="Proteomes" id="UP000814128">
    <property type="component" value="Unassembled WGS sequence"/>
</dbReference>
<sequence>MGSPFLLVDALAAIAFFSLAYQWLSRKSALPLPPGPPRLPLVGNAFDIPRDYPWKQYDKLSEKYGASSRVYTRLPFLIVLHAGDVISLEVFGQIIIVINSLPALKDIVLTRSATFSGRPYNQFAKMYAGSFILDVVYGYDVTSREDHFIKINEELLSVLPFTILPGALIVNTLPIPAIDTTVSSLMAIILCMILNPHVQVKAREELDRVIGRERIPVFDDRPNLPYMEAVFMEALRWDPTGPLDEDVLCENFYIPKGAIVLANVWAILHDPVQYPEPHVFKPERFLSPEGRIVNDPNLEYAFGFGTRKCPGRHFADATLWLYMTSILVFFEISKATDANGKEIPVDGKFESQSVIQYAASYPSWSAFFKNTDQLYCSGWLEASGLTLVQAIEGSVTSVRLNKDIQRQEKSRDFLQAVENT</sequence>
<evidence type="ECO:0000313" key="2">
    <source>
        <dbReference type="Proteomes" id="UP000814128"/>
    </source>
</evidence>
<accession>A0ACB8QBY9</accession>